<accession>A0A640TBQ2</accession>
<dbReference type="EMBL" id="BLIP01000001">
    <property type="protein sequence ID" value="GFE21149.1"/>
    <property type="molecule type" value="Genomic_DNA"/>
</dbReference>
<dbReference type="RefSeq" id="WP_159485288.1">
    <property type="nucleotide sequence ID" value="NZ_BLIP01000001.1"/>
</dbReference>
<organism evidence="1 3">
    <name type="scientific">Streptomyces nigrescens</name>
    <dbReference type="NCBI Taxonomy" id="1920"/>
    <lineage>
        <taxon>Bacteria</taxon>
        <taxon>Bacillati</taxon>
        <taxon>Actinomycetota</taxon>
        <taxon>Actinomycetes</taxon>
        <taxon>Kitasatosporales</taxon>
        <taxon>Streptomycetaceae</taxon>
        <taxon>Streptomyces</taxon>
    </lineage>
</organism>
<gene>
    <name evidence="1" type="ORF">Sliba_16020</name>
    <name evidence="2" type="ORF">STRLI_001622</name>
</gene>
<proteinExistence type="predicted"/>
<evidence type="ECO:0000313" key="2">
    <source>
        <dbReference type="EMBL" id="WAT95857.1"/>
    </source>
</evidence>
<evidence type="ECO:0000313" key="3">
    <source>
        <dbReference type="Proteomes" id="UP000429552"/>
    </source>
</evidence>
<reference evidence="2 4" key="2">
    <citation type="submission" date="2022-12" db="EMBL/GenBank/DDBJ databases">
        <authorList>
            <person name="Ruckert C."/>
            <person name="Busche T."/>
            <person name="Kalinowski J."/>
            <person name="Wittmann C."/>
        </authorList>
    </citation>
    <scope>NUCLEOTIDE SEQUENCE [LARGE SCALE GENOMIC DNA]</scope>
    <source>
        <strain evidence="2 4">DSM 40555</strain>
    </source>
</reference>
<dbReference type="Proteomes" id="UP000429552">
    <property type="component" value="Unassembled WGS sequence"/>
</dbReference>
<evidence type="ECO:0000313" key="1">
    <source>
        <dbReference type="EMBL" id="GFE21149.1"/>
    </source>
</evidence>
<protein>
    <submittedName>
        <fullName evidence="1">Uncharacterized protein</fullName>
    </submittedName>
</protein>
<reference evidence="1 3" key="1">
    <citation type="submission" date="2019-12" db="EMBL/GenBank/DDBJ databases">
        <title>Whole genome shotgun sequence of Streptomyces libani subsp. libani NBRC 13452.</title>
        <authorList>
            <person name="Ichikawa N."/>
            <person name="Kimura A."/>
            <person name="Kitahashi Y."/>
            <person name="Komaki H."/>
            <person name="Tamura T."/>
        </authorList>
    </citation>
    <scope>NUCLEOTIDE SEQUENCE [LARGE SCALE GENOMIC DNA]</scope>
    <source>
        <strain evidence="1 3">NBRC 13452</strain>
    </source>
</reference>
<dbReference type="Proteomes" id="UP001210609">
    <property type="component" value="Chromosome"/>
</dbReference>
<keyword evidence="4" id="KW-1185">Reference proteome</keyword>
<dbReference type="EMBL" id="CP114202">
    <property type="protein sequence ID" value="WAT95857.1"/>
    <property type="molecule type" value="Genomic_DNA"/>
</dbReference>
<name>A0A640TBQ2_STRNI</name>
<sequence>MPTTLSQLSADRQLTALRRPLPCNGMATVLRQGTAAEPGEAPAWLLFLCSEHSEDLPVWPGPWPTAQTG</sequence>
<evidence type="ECO:0000313" key="4">
    <source>
        <dbReference type="Proteomes" id="UP001210609"/>
    </source>
</evidence>
<dbReference type="AlphaFoldDB" id="A0A640TBQ2"/>